<proteinExistence type="predicted"/>
<dbReference type="Pfam" id="PF08305">
    <property type="entry name" value="NPCBM"/>
    <property type="match status" value="1"/>
</dbReference>
<feature type="domain" description="Glycosyl hydrolase family 98 putative carbohydrate-binding module" evidence="3">
    <location>
        <begin position="102"/>
        <end position="184"/>
    </location>
</feature>
<dbReference type="Gene3D" id="3.90.1580.10">
    <property type="entry name" value="paralog of FGE (formylglycine-generating enzyme)"/>
    <property type="match status" value="1"/>
</dbReference>
<evidence type="ECO:0000313" key="6">
    <source>
        <dbReference type="Proteomes" id="UP001185092"/>
    </source>
</evidence>
<reference evidence="5" key="1">
    <citation type="submission" date="2023-07" db="EMBL/GenBank/DDBJ databases">
        <title>Genomic Encyclopedia of Type Strains, Phase IV (KMG-IV): sequencing the most valuable type-strain genomes for metagenomic binning, comparative biology and taxonomic classification.</title>
        <authorList>
            <person name="Goeker M."/>
        </authorList>
    </citation>
    <scope>NUCLEOTIDE SEQUENCE</scope>
    <source>
        <strain evidence="5">DSM 26174</strain>
    </source>
</reference>
<protein>
    <submittedName>
        <fullName evidence="5">Formylglycine-generating enzyme required for sulfatase activity</fullName>
    </submittedName>
</protein>
<dbReference type="Proteomes" id="UP001185092">
    <property type="component" value="Unassembled WGS sequence"/>
</dbReference>
<evidence type="ECO:0000259" key="2">
    <source>
        <dbReference type="Pfam" id="PF03781"/>
    </source>
</evidence>
<feature type="domain" description="Hydrazine synthase alpha subunit middle" evidence="4">
    <location>
        <begin position="740"/>
        <end position="831"/>
    </location>
</feature>
<dbReference type="Gene3D" id="2.60.120.1060">
    <property type="entry name" value="NPCBM/NEW2 domain"/>
    <property type="match status" value="1"/>
</dbReference>
<evidence type="ECO:0000259" key="3">
    <source>
        <dbReference type="Pfam" id="PF08305"/>
    </source>
</evidence>
<dbReference type="Pfam" id="PF03781">
    <property type="entry name" value="FGE-sulfatase"/>
    <property type="match status" value="1"/>
</dbReference>
<name>A0AAE3XT99_9BACT</name>
<dbReference type="PANTHER" id="PTHR23150">
    <property type="entry name" value="SULFATASE MODIFYING FACTOR 1, 2"/>
    <property type="match status" value="1"/>
</dbReference>
<dbReference type="InterPro" id="IPR016187">
    <property type="entry name" value="CTDL_fold"/>
</dbReference>
<comment type="caution">
    <text evidence="5">The sequence shown here is derived from an EMBL/GenBank/DDBJ whole genome shotgun (WGS) entry which is preliminary data.</text>
</comment>
<dbReference type="InterPro" id="IPR005532">
    <property type="entry name" value="SUMF_dom"/>
</dbReference>
<dbReference type="GO" id="GO:0120147">
    <property type="term" value="F:formylglycine-generating oxidase activity"/>
    <property type="evidence" value="ECO:0007669"/>
    <property type="project" value="TreeGrafter"/>
</dbReference>
<evidence type="ECO:0000256" key="1">
    <source>
        <dbReference type="SAM" id="MobiDB-lite"/>
    </source>
</evidence>
<accession>A0AAE3XT99</accession>
<dbReference type="InterPro" id="IPR040698">
    <property type="entry name" value="HZS_alpha_mid"/>
</dbReference>
<dbReference type="InterPro" id="IPR051043">
    <property type="entry name" value="Sulfatase_Mod_Factor_Kinase"/>
</dbReference>
<dbReference type="SUPFAM" id="SSF82171">
    <property type="entry name" value="DPP6 N-terminal domain-like"/>
    <property type="match status" value="1"/>
</dbReference>
<dbReference type="PANTHER" id="PTHR23150:SF19">
    <property type="entry name" value="FORMYLGLYCINE-GENERATING ENZYME"/>
    <property type="match status" value="1"/>
</dbReference>
<gene>
    <name evidence="5" type="ORF">HNQ88_004692</name>
</gene>
<dbReference type="InterPro" id="IPR013222">
    <property type="entry name" value="Glyco_hyd_98_carb-bd"/>
</dbReference>
<dbReference type="RefSeq" id="WP_309942531.1">
    <property type="nucleotide sequence ID" value="NZ_AP025307.1"/>
</dbReference>
<evidence type="ECO:0000259" key="4">
    <source>
        <dbReference type="Pfam" id="PF18582"/>
    </source>
</evidence>
<evidence type="ECO:0000313" key="5">
    <source>
        <dbReference type="EMBL" id="MDR6241605.1"/>
    </source>
</evidence>
<feature type="domain" description="Sulfatase-modifying factor enzyme-like" evidence="2">
    <location>
        <begin position="1068"/>
        <end position="1330"/>
    </location>
</feature>
<dbReference type="SUPFAM" id="SSF56436">
    <property type="entry name" value="C-type lectin-like"/>
    <property type="match status" value="1"/>
</dbReference>
<dbReference type="SUPFAM" id="SSF49785">
    <property type="entry name" value="Galactose-binding domain-like"/>
    <property type="match status" value="1"/>
</dbReference>
<dbReference type="Pfam" id="PF18582">
    <property type="entry name" value="HZS_alpha"/>
    <property type="match status" value="1"/>
</dbReference>
<feature type="region of interest" description="Disordered" evidence="1">
    <location>
        <begin position="1282"/>
        <end position="1315"/>
    </location>
</feature>
<keyword evidence="6" id="KW-1185">Reference proteome</keyword>
<dbReference type="InterPro" id="IPR038637">
    <property type="entry name" value="NPCBM_sf"/>
</dbReference>
<feature type="region of interest" description="Disordered" evidence="1">
    <location>
        <begin position="837"/>
        <end position="858"/>
    </location>
</feature>
<dbReference type="InterPro" id="IPR008979">
    <property type="entry name" value="Galactose-bd-like_sf"/>
</dbReference>
<dbReference type="EMBL" id="JAVDQD010000009">
    <property type="protein sequence ID" value="MDR6241605.1"/>
    <property type="molecule type" value="Genomic_DNA"/>
</dbReference>
<organism evidence="5 6">
    <name type="scientific">Aureibacter tunicatorum</name>
    <dbReference type="NCBI Taxonomy" id="866807"/>
    <lineage>
        <taxon>Bacteria</taxon>
        <taxon>Pseudomonadati</taxon>
        <taxon>Bacteroidota</taxon>
        <taxon>Cytophagia</taxon>
        <taxon>Cytophagales</taxon>
        <taxon>Persicobacteraceae</taxon>
        <taxon>Aureibacter</taxon>
    </lineage>
</organism>
<dbReference type="InterPro" id="IPR042095">
    <property type="entry name" value="SUMF_sf"/>
</dbReference>
<sequence>MIRFIFIFTIGMMISGLSFSQNVPNYDFTHDIIRYKESFRNQAKYEDDPYFSGPIHKGARESFELDLTGVESITFKTEGYESSRGVHSFWGRVKLFDQQGKSIWLDDLEIYATKSGWKPVTKNANLVDGDLLSVDGEKIEHGVIAHASGSFTVDIGGKYARMEGFVGLDDIGSAENAVGVFQVNLSPVEPYIEKLRNNHPKEMDMFERSGAGNLEEWFKSDNGLIEKGACLSLVDELKDPAYYHDNVMSLSQYKGEDKAVKYLRLYEDILNVLNLQKELEWLNVESLQLALEDMKVEFPDAGFGNKIKKLNKLQVEFASLEEGLYAGNRDTMDSIREWLEFKKSVLLSHPELANASILATKHDLGYKARKVWAPYIGTPPNNWSSNSSIVMPRDHQVEIVMLTDLASGANVETVYAPEDDKMITDLDLHWDANRLLFSTVNERDRWHVYELDLNTKAVERQTSEEEPDIDYFEGIYLPNGKIMTASTLGYNGVPCVDGSDAVANLTLVDPKEKSMRRLNFGQDNDWDPVVLDNGRIMYLRWEYTDNTHYFSRVLMHMNPDGTGKKEYYGGNSYWPNSMFDARQLPGKGNQEFVAVVSGHHGIARSGRLVLFDPAKGRHEDQGVVQEIPFRNRKVVPEIKDELVNDVWPQFLKPYPVTDKYFLVTAKLRPDALWGLYLVDVFDNVTLIKEFEKGGISEATILKKRNMPPAIPEKIKSEDKEATVYIQDIYEGRGLPGVPKGTVKELRIVAYEYAYRKSKSDHDAHGIQSGWDMKRVLGTVPIEEDGSAMFKIPANTPITLQPLDEEGRAVQLMRSWLTGMPGEVVSCVGCHEEQNSVPLPKPTIASRRKPNKIDEPSDGVHPFTFNLDVQPILDRKCGSCHDGKKDMLDFVTKEKVEYNNLRKSYLALHPFVNRQGPEADIHVMKPMEYHASTSELIKILKKGHYNVELDSSEWNKLYTWIDLNAPYHGEFKNVNTYANNNQISRRQELAQKYSNVEVDWQEELTNYEELISGLDKIAPIMPKAEDVVKTKKVKVKNWPMDLEQAQKLQQRLQDKELVLEIGNGMSIKFVKIPKGEFAMGSNQGRHDEMPKHKVEIEEEFWMGQLEISNAQYKAIVPEHDSRYIAQQWKDHVNPGYPANKDNQPVIRVSWEEAMDYCEKLSEITGYDITLPTEAQWEWASRSGSANDMWFFDLNKNYGKYENLADSSLADMAVIGVDPQPMASNDPRRKYWDFLPRNASVDDGNMIVAEVGEYLPNPWGLYDMHGNVAEWTLSDYKPYPYMESDGRNNGENGNMKVARGGSWKDRQKNASASTRNSYESWQKVSNVGFRLVINMKSDSE</sequence>